<evidence type="ECO:0000313" key="5">
    <source>
        <dbReference type="Proteomes" id="UP000807309"/>
    </source>
</evidence>
<evidence type="ECO:0000313" key="4">
    <source>
        <dbReference type="EMBL" id="MBF6228517.1"/>
    </source>
</evidence>
<dbReference type="InterPro" id="IPR000182">
    <property type="entry name" value="GNAT_dom"/>
</dbReference>
<dbReference type="SUPFAM" id="SSF55729">
    <property type="entry name" value="Acyl-CoA N-acyltransferases (Nat)"/>
    <property type="match status" value="1"/>
</dbReference>
<dbReference type="Proteomes" id="UP000807309">
    <property type="component" value="Unassembled WGS sequence"/>
</dbReference>
<dbReference type="PANTHER" id="PTHR43877">
    <property type="entry name" value="AMINOALKYLPHOSPHONATE N-ACETYLTRANSFERASE-RELATED-RELATED"/>
    <property type="match status" value="1"/>
</dbReference>
<dbReference type="InterPro" id="IPR050832">
    <property type="entry name" value="Bact_Acetyltransf"/>
</dbReference>
<gene>
    <name evidence="4" type="ORF">IU470_25845</name>
</gene>
<dbReference type="CDD" id="cd04301">
    <property type="entry name" value="NAT_SF"/>
    <property type="match status" value="1"/>
</dbReference>
<evidence type="ECO:0000256" key="1">
    <source>
        <dbReference type="ARBA" id="ARBA00022679"/>
    </source>
</evidence>
<organism evidence="4 5">
    <name type="scientific">Nocardia abscessus</name>
    <dbReference type="NCBI Taxonomy" id="120957"/>
    <lineage>
        <taxon>Bacteria</taxon>
        <taxon>Bacillati</taxon>
        <taxon>Actinomycetota</taxon>
        <taxon>Actinomycetes</taxon>
        <taxon>Mycobacteriales</taxon>
        <taxon>Nocardiaceae</taxon>
        <taxon>Nocardia</taxon>
    </lineage>
</organism>
<dbReference type="EMBL" id="JADLRE010000023">
    <property type="protein sequence ID" value="MBF6228517.1"/>
    <property type="molecule type" value="Genomic_DNA"/>
</dbReference>
<protein>
    <submittedName>
        <fullName evidence="4">GNAT family N-acetyltransferase</fullName>
    </submittedName>
</protein>
<keyword evidence="5" id="KW-1185">Reference proteome</keyword>
<feature type="domain" description="N-acetyltransferase" evidence="3">
    <location>
        <begin position="1"/>
        <end position="151"/>
    </location>
</feature>
<name>A0ABS0CDT8_9NOCA</name>
<dbReference type="Gene3D" id="3.40.630.30">
    <property type="match status" value="1"/>
</dbReference>
<keyword evidence="1" id="KW-0808">Transferase</keyword>
<evidence type="ECO:0000259" key="3">
    <source>
        <dbReference type="PROSITE" id="PS51186"/>
    </source>
</evidence>
<reference evidence="4 5" key="1">
    <citation type="submission" date="2020-10" db="EMBL/GenBank/DDBJ databases">
        <title>Identification of Nocardia species via Next-generation sequencing and recognition of intraspecies genetic diversity.</title>
        <authorList>
            <person name="Li P."/>
            <person name="Li P."/>
            <person name="Lu B."/>
        </authorList>
    </citation>
    <scope>NUCLEOTIDE SEQUENCE [LARGE SCALE GENOMIC DNA]</scope>
    <source>
        <strain evidence="4 5">N-11</strain>
    </source>
</reference>
<evidence type="ECO:0000256" key="2">
    <source>
        <dbReference type="ARBA" id="ARBA00023315"/>
    </source>
</evidence>
<accession>A0ABS0CDT8</accession>
<comment type="caution">
    <text evidence="4">The sequence shown here is derived from an EMBL/GenBank/DDBJ whole genome shotgun (WGS) entry which is preliminary data.</text>
</comment>
<dbReference type="InterPro" id="IPR016181">
    <property type="entry name" value="Acyl_CoA_acyltransferase"/>
</dbReference>
<dbReference type="PANTHER" id="PTHR43877:SF2">
    <property type="entry name" value="AMINOALKYLPHOSPHONATE N-ACETYLTRANSFERASE-RELATED"/>
    <property type="match status" value="1"/>
</dbReference>
<proteinExistence type="predicted"/>
<sequence length="152" mass="16103">MPACVTALRQVHELDGYPAVWPQDAAAWLTPPKLIEACVAEVDGLVVGQVGIGDSRIPTAVQDRLPSTALVSAIRLYVAPASRRNGVGYQLLGAAVTMAEARGMKAVLDVEIGGTAAIALFERAGWTRAHTGPGSWITPDGRRARLHHYLSP</sequence>
<dbReference type="PROSITE" id="PS51186">
    <property type="entry name" value="GNAT"/>
    <property type="match status" value="1"/>
</dbReference>
<keyword evidence="2" id="KW-0012">Acyltransferase</keyword>
<dbReference type="Pfam" id="PF00583">
    <property type="entry name" value="Acetyltransf_1"/>
    <property type="match status" value="1"/>
</dbReference>